<dbReference type="EMBL" id="BSUO01000001">
    <property type="protein sequence ID" value="GMA38410.1"/>
    <property type="molecule type" value="Genomic_DNA"/>
</dbReference>
<organism evidence="1 2">
    <name type="scientific">Mobilicoccus caccae</name>
    <dbReference type="NCBI Taxonomy" id="1859295"/>
    <lineage>
        <taxon>Bacteria</taxon>
        <taxon>Bacillati</taxon>
        <taxon>Actinomycetota</taxon>
        <taxon>Actinomycetes</taxon>
        <taxon>Micrococcales</taxon>
        <taxon>Dermatophilaceae</taxon>
        <taxon>Mobilicoccus</taxon>
    </lineage>
</organism>
<name>A0ABQ6IKJ0_9MICO</name>
<proteinExistence type="predicted"/>
<gene>
    <name evidence="1" type="ORF">GCM10025883_04550</name>
</gene>
<dbReference type="Proteomes" id="UP001157126">
    <property type="component" value="Unassembled WGS sequence"/>
</dbReference>
<accession>A0ABQ6IKJ0</accession>
<evidence type="ECO:0000313" key="1">
    <source>
        <dbReference type="EMBL" id="GMA38410.1"/>
    </source>
</evidence>
<comment type="caution">
    <text evidence="1">The sequence shown here is derived from an EMBL/GenBank/DDBJ whole genome shotgun (WGS) entry which is preliminary data.</text>
</comment>
<evidence type="ECO:0000313" key="2">
    <source>
        <dbReference type="Proteomes" id="UP001157126"/>
    </source>
</evidence>
<sequence length="160" mass="17402">MLGADVVVAELQRFAQGQLKDLLGARRERDVPAAGLLALADDLLDLLAHGVERDAEAFQRLRGDALTLVDQAQQDVLGPDVVVVEHARFFLRQHDHTSGPVGEPLEHVTRSSLSRSLDASWAACCFPTGVACREAIRTHLGEDDSRDSTRPCAALFPEQP</sequence>
<protein>
    <submittedName>
        <fullName evidence="1">Uncharacterized protein</fullName>
    </submittedName>
</protein>
<reference evidence="2" key="1">
    <citation type="journal article" date="2019" name="Int. J. Syst. Evol. Microbiol.">
        <title>The Global Catalogue of Microorganisms (GCM) 10K type strain sequencing project: providing services to taxonomists for standard genome sequencing and annotation.</title>
        <authorList>
            <consortium name="The Broad Institute Genomics Platform"/>
            <consortium name="The Broad Institute Genome Sequencing Center for Infectious Disease"/>
            <person name="Wu L."/>
            <person name="Ma J."/>
        </authorList>
    </citation>
    <scope>NUCLEOTIDE SEQUENCE [LARGE SCALE GENOMIC DNA]</scope>
    <source>
        <strain evidence="2">NBRC 113072</strain>
    </source>
</reference>
<keyword evidence="2" id="KW-1185">Reference proteome</keyword>